<comment type="caution">
    <text evidence="4">The sequence shown here is derived from an EMBL/GenBank/DDBJ whole genome shotgun (WGS) entry which is preliminary data.</text>
</comment>
<feature type="domain" description="SGNH hydrolase-type esterase" evidence="3">
    <location>
        <begin position="71"/>
        <end position="294"/>
    </location>
</feature>
<dbReference type="PANTHER" id="PTHR21325:SF31">
    <property type="entry name" value="GH22081P-RELATED"/>
    <property type="match status" value="1"/>
</dbReference>
<dbReference type="InterPro" id="IPR036514">
    <property type="entry name" value="SGNH_hydro_sf"/>
</dbReference>
<protein>
    <submittedName>
        <fullName evidence="4">SGNH/GDSL hydrolase family protein</fullName>
        <ecNumber evidence="4">3.1.-.-</ecNumber>
    </submittedName>
</protein>
<dbReference type="RefSeq" id="WP_351974789.1">
    <property type="nucleotide sequence ID" value="NZ_JBEPBX010000002.1"/>
</dbReference>
<reference evidence="4 5" key="1">
    <citation type="submission" date="2024-06" db="EMBL/GenBank/DDBJ databases">
        <title>The Natural Products Discovery Center: Release of the First 8490 Sequenced Strains for Exploring Actinobacteria Biosynthetic Diversity.</title>
        <authorList>
            <person name="Kalkreuter E."/>
            <person name="Kautsar S.A."/>
            <person name="Yang D."/>
            <person name="Bader C.D."/>
            <person name="Teijaro C.N."/>
            <person name="Fluegel L."/>
            <person name="Davis C.M."/>
            <person name="Simpson J.R."/>
            <person name="Lauterbach L."/>
            <person name="Steele A.D."/>
            <person name="Gui C."/>
            <person name="Meng S."/>
            <person name="Li G."/>
            <person name="Viehrig K."/>
            <person name="Ye F."/>
            <person name="Su P."/>
            <person name="Kiefer A.F."/>
            <person name="Nichols A."/>
            <person name="Cepeda A.J."/>
            <person name="Yan W."/>
            <person name="Fan B."/>
            <person name="Jiang Y."/>
            <person name="Adhikari A."/>
            <person name="Zheng C.-J."/>
            <person name="Schuster L."/>
            <person name="Cowan T.M."/>
            <person name="Smanski M.J."/>
            <person name="Chevrette M.G."/>
            <person name="De Carvalho L.P.S."/>
            <person name="Shen B."/>
        </authorList>
    </citation>
    <scope>NUCLEOTIDE SEQUENCE [LARGE SCALE GENOMIC DNA]</scope>
    <source>
        <strain evidence="4 5">NPDC000837</strain>
    </source>
</reference>
<dbReference type="Pfam" id="PF13472">
    <property type="entry name" value="Lipase_GDSL_2"/>
    <property type="match status" value="1"/>
</dbReference>
<evidence type="ECO:0000259" key="3">
    <source>
        <dbReference type="Pfam" id="PF13472"/>
    </source>
</evidence>
<evidence type="ECO:0000256" key="1">
    <source>
        <dbReference type="SAM" id="MobiDB-lite"/>
    </source>
</evidence>
<gene>
    <name evidence="4" type="ORF">ABT276_02770</name>
</gene>
<dbReference type="CDD" id="cd01832">
    <property type="entry name" value="SGNH_hydrolase_like_1"/>
    <property type="match status" value="1"/>
</dbReference>
<dbReference type="SUPFAM" id="SSF52266">
    <property type="entry name" value="SGNH hydrolase"/>
    <property type="match status" value="1"/>
</dbReference>
<dbReference type="EC" id="3.1.-.-" evidence="4"/>
<proteinExistence type="predicted"/>
<accession>A0ABV1UPX8</accession>
<sequence length="309" mass="33019">MGQRSTRSGTRRARTGVAAALATAALAAGALAACDSSSEPHGRRPPGASARPSPSPSPTPVWDRSPDSLAAVGDSITRGFDACMVLSDCPEVSWATGTDTVVNSLAMRLLGAPGVKERSWNLARSGADAADLPEQMARAAAHDPELVTVMIGANDACADTVSRMTPVGEFRASLEAAMARLRRDAPKAQVYVASVPDLKRLWSEGRGDALGSRIWELGICATMLGDAQDVSVRAQERRDTVQQRVVAYNDVLKDVCAKDDRCRYDGGAVFDYRFSGAQLSRWDWFHPSRDGQQRLAEIAHRNITAAQAP</sequence>
<evidence type="ECO:0000313" key="4">
    <source>
        <dbReference type="EMBL" id="MER6612326.1"/>
    </source>
</evidence>
<dbReference type="GO" id="GO:0016787">
    <property type="term" value="F:hydrolase activity"/>
    <property type="evidence" value="ECO:0007669"/>
    <property type="project" value="UniProtKB-KW"/>
</dbReference>
<evidence type="ECO:0000313" key="5">
    <source>
        <dbReference type="Proteomes" id="UP001445472"/>
    </source>
</evidence>
<organism evidence="4 5">
    <name type="scientific">Streptomyces xantholiticus</name>
    <dbReference type="NCBI Taxonomy" id="68285"/>
    <lineage>
        <taxon>Bacteria</taxon>
        <taxon>Bacillati</taxon>
        <taxon>Actinomycetota</taxon>
        <taxon>Actinomycetes</taxon>
        <taxon>Kitasatosporales</taxon>
        <taxon>Streptomycetaceae</taxon>
        <taxon>Streptomyces</taxon>
    </lineage>
</organism>
<name>A0ABV1UPX8_9ACTN</name>
<keyword evidence="2" id="KW-0732">Signal</keyword>
<dbReference type="Proteomes" id="UP001445472">
    <property type="component" value="Unassembled WGS sequence"/>
</dbReference>
<dbReference type="EMBL" id="JBEPBX010000002">
    <property type="protein sequence ID" value="MER6612326.1"/>
    <property type="molecule type" value="Genomic_DNA"/>
</dbReference>
<keyword evidence="4" id="KW-0378">Hydrolase</keyword>
<feature type="signal peptide" evidence="2">
    <location>
        <begin position="1"/>
        <end position="32"/>
    </location>
</feature>
<dbReference type="PROSITE" id="PS51257">
    <property type="entry name" value="PROKAR_LIPOPROTEIN"/>
    <property type="match status" value="1"/>
</dbReference>
<keyword evidence="5" id="KW-1185">Reference proteome</keyword>
<dbReference type="Gene3D" id="3.40.50.1110">
    <property type="entry name" value="SGNH hydrolase"/>
    <property type="match status" value="1"/>
</dbReference>
<dbReference type="InterPro" id="IPR013830">
    <property type="entry name" value="SGNH_hydro"/>
</dbReference>
<feature type="chain" id="PRO_5045414261" evidence="2">
    <location>
        <begin position="33"/>
        <end position="309"/>
    </location>
</feature>
<dbReference type="InterPro" id="IPR038885">
    <property type="entry name" value="PLB1"/>
</dbReference>
<feature type="region of interest" description="Disordered" evidence="1">
    <location>
        <begin position="34"/>
        <end position="66"/>
    </location>
</feature>
<dbReference type="PANTHER" id="PTHR21325">
    <property type="entry name" value="PHOSPHOLIPASE B, PLB1"/>
    <property type="match status" value="1"/>
</dbReference>
<evidence type="ECO:0000256" key="2">
    <source>
        <dbReference type="SAM" id="SignalP"/>
    </source>
</evidence>